<name>A0ABR1VAK3_9PEZI</name>
<dbReference type="InterPro" id="IPR002575">
    <property type="entry name" value="Aminoglycoside_PTrfase"/>
</dbReference>
<evidence type="ECO:0000259" key="2">
    <source>
        <dbReference type="Pfam" id="PF01636"/>
    </source>
</evidence>
<evidence type="ECO:0000313" key="3">
    <source>
        <dbReference type="EMBL" id="KAK8068216.1"/>
    </source>
</evidence>
<dbReference type="InterPro" id="IPR051678">
    <property type="entry name" value="AGP_Transferase"/>
</dbReference>
<dbReference type="EMBL" id="JAQQWM010000004">
    <property type="protein sequence ID" value="KAK8068216.1"/>
    <property type="molecule type" value="Genomic_DNA"/>
</dbReference>
<dbReference type="PANTHER" id="PTHR21310">
    <property type="entry name" value="AMINOGLYCOSIDE PHOSPHOTRANSFERASE-RELATED-RELATED"/>
    <property type="match status" value="1"/>
</dbReference>
<feature type="domain" description="Aminoglycoside phosphotransferase" evidence="2">
    <location>
        <begin position="101"/>
        <end position="346"/>
    </location>
</feature>
<sequence length="522" mass="58863">MESMESQEGSLTSESPTWSTSDSSDDLTDSESGFNALDNLLGVLDLDDYPRITGLCKHLWPSMIEDTIKFECYFDGDNNRQLALWFSEYGEGGSAQVIQHELLLRIPVKQTSIPRTVAILQYLEKYTGISAPRVVKWDVTKDNPLGVGYLLVTNFSGDTYDYYEPDLSHDQRIVFAKQLAALYRQMESITSPVAGIIEARLSTVNSSICSTPDEPICVRAFGTECCIQVEDRDTGWDGEVEDVDKLLHNLLCRDPPGLTVADAMLRIYQRHMHYSPECRKEGHDHSLELLELLQEKMQELVDLKIFGSNKICLQRPDLFDRNIMVEIDADGNPVLTAVVDWDDALFVPRFAAREPPRWLWGQYDLKYYGGSLKKGESILSTPSTLLTAMTPENEDIKRAFTEAIGEDWMAEAEDERLALVRALLHFSREVVCPDPSKPPVARKAVWEAFLKGSSTTTHPRIQEPIHPCPHIALMEADGEIDIFAPGHIYAPPPLRQAQQQKDATPNTIWCAYCNDIIDEDTE</sequence>
<gene>
    <name evidence="3" type="ORF">PG996_007328</name>
</gene>
<evidence type="ECO:0000313" key="4">
    <source>
        <dbReference type="Proteomes" id="UP001446871"/>
    </source>
</evidence>
<dbReference type="PANTHER" id="PTHR21310:SF56">
    <property type="entry name" value="AMINOGLYCOSIDE PHOSPHOTRANSFERASE DOMAIN-CONTAINING PROTEIN"/>
    <property type="match status" value="1"/>
</dbReference>
<organism evidence="3 4">
    <name type="scientific">Apiospora saccharicola</name>
    <dbReference type="NCBI Taxonomy" id="335842"/>
    <lineage>
        <taxon>Eukaryota</taxon>
        <taxon>Fungi</taxon>
        <taxon>Dikarya</taxon>
        <taxon>Ascomycota</taxon>
        <taxon>Pezizomycotina</taxon>
        <taxon>Sordariomycetes</taxon>
        <taxon>Xylariomycetidae</taxon>
        <taxon>Amphisphaeriales</taxon>
        <taxon>Apiosporaceae</taxon>
        <taxon>Apiospora</taxon>
    </lineage>
</organism>
<accession>A0ABR1VAK3</accession>
<dbReference type="SUPFAM" id="SSF56112">
    <property type="entry name" value="Protein kinase-like (PK-like)"/>
    <property type="match status" value="1"/>
</dbReference>
<feature type="compositionally biased region" description="Polar residues" evidence="1">
    <location>
        <begin position="1"/>
        <end position="11"/>
    </location>
</feature>
<feature type="compositionally biased region" description="Low complexity" evidence="1">
    <location>
        <begin position="12"/>
        <end position="22"/>
    </location>
</feature>
<dbReference type="Pfam" id="PF01636">
    <property type="entry name" value="APH"/>
    <property type="match status" value="1"/>
</dbReference>
<keyword evidence="4" id="KW-1185">Reference proteome</keyword>
<proteinExistence type="predicted"/>
<reference evidence="3 4" key="1">
    <citation type="submission" date="2023-01" db="EMBL/GenBank/DDBJ databases">
        <title>Analysis of 21 Apiospora genomes using comparative genomics revels a genus with tremendous synthesis potential of carbohydrate active enzymes and secondary metabolites.</title>
        <authorList>
            <person name="Sorensen T."/>
        </authorList>
    </citation>
    <scope>NUCLEOTIDE SEQUENCE [LARGE SCALE GENOMIC DNA]</scope>
    <source>
        <strain evidence="3 4">CBS 83171</strain>
    </source>
</reference>
<evidence type="ECO:0000256" key="1">
    <source>
        <dbReference type="SAM" id="MobiDB-lite"/>
    </source>
</evidence>
<feature type="region of interest" description="Disordered" evidence="1">
    <location>
        <begin position="1"/>
        <end position="29"/>
    </location>
</feature>
<dbReference type="InterPro" id="IPR011009">
    <property type="entry name" value="Kinase-like_dom_sf"/>
</dbReference>
<protein>
    <recommendedName>
        <fullName evidence="2">Aminoglycoside phosphotransferase domain-containing protein</fullName>
    </recommendedName>
</protein>
<comment type="caution">
    <text evidence="3">The sequence shown here is derived from an EMBL/GenBank/DDBJ whole genome shotgun (WGS) entry which is preliminary data.</text>
</comment>
<dbReference type="Proteomes" id="UP001446871">
    <property type="component" value="Unassembled WGS sequence"/>
</dbReference>